<dbReference type="InterPro" id="IPR021317">
    <property type="entry name" value="DUF2917"/>
</dbReference>
<organism evidence="1 2">
    <name type="scientific">Aromatoleum diolicum</name>
    <dbReference type="NCBI Taxonomy" id="75796"/>
    <lineage>
        <taxon>Bacteria</taxon>
        <taxon>Pseudomonadati</taxon>
        <taxon>Pseudomonadota</taxon>
        <taxon>Betaproteobacteria</taxon>
        <taxon>Rhodocyclales</taxon>
        <taxon>Rhodocyclaceae</taxon>
        <taxon>Aromatoleum</taxon>
    </lineage>
</organism>
<reference evidence="1 2" key="1">
    <citation type="submission" date="2019-12" db="EMBL/GenBank/DDBJ databases">
        <title>Comparative genomics gives insights into the taxonomy of the Azoarcus-Aromatoleum group and reveals separate origins of nif in the plant-associated Azoarcus and non-plant-associated Aromatoleum sub-groups.</title>
        <authorList>
            <person name="Lafos M."/>
            <person name="Maluk M."/>
            <person name="Batista M."/>
            <person name="Junghare M."/>
            <person name="Carmona M."/>
            <person name="Faoro H."/>
            <person name="Cruz L.M."/>
            <person name="Battistoni F."/>
            <person name="De Souza E."/>
            <person name="Pedrosa F."/>
            <person name="Chen W.-M."/>
            <person name="Poole P.S."/>
            <person name="Dixon R.A."/>
            <person name="James E.K."/>
        </authorList>
    </citation>
    <scope>NUCLEOTIDE SEQUENCE [LARGE SCALE GENOMIC DNA]</scope>
    <source>
        <strain evidence="1 2">22Lin</strain>
    </source>
</reference>
<accession>A0ABX1Q8K8</accession>
<sequence length="108" mass="11743">MRMSLSNGIIQLDALKPLAIRDARGVRLECTAGRVWLTVQGQPGDFYLAAGDGLCLASNGLALVEGMPRGSVRLVAHSPWPVRWAGRLLRRLYRRRPQRGHGTAGAAI</sequence>
<protein>
    <submittedName>
        <fullName evidence="1">DUF2917 domain-containing protein</fullName>
    </submittedName>
</protein>
<dbReference type="Pfam" id="PF11142">
    <property type="entry name" value="DUF2917"/>
    <property type="match status" value="1"/>
</dbReference>
<gene>
    <name evidence="1" type="ORF">GPA25_06465</name>
</gene>
<proteinExistence type="predicted"/>
<evidence type="ECO:0000313" key="2">
    <source>
        <dbReference type="Proteomes" id="UP000648984"/>
    </source>
</evidence>
<dbReference type="RefSeq" id="WP_169259556.1">
    <property type="nucleotide sequence ID" value="NZ_WTVQ01000008.1"/>
</dbReference>
<keyword evidence="2" id="KW-1185">Reference proteome</keyword>
<evidence type="ECO:0000313" key="1">
    <source>
        <dbReference type="EMBL" id="NMG74400.1"/>
    </source>
</evidence>
<name>A0ABX1Q8K8_9RHOO</name>
<dbReference type="EMBL" id="WTVQ01000008">
    <property type="protein sequence ID" value="NMG74400.1"/>
    <property type="molecule type" value="Genomic_DNA"/>
</dbReference>
<dbReference type="Proteomes" id="UP000648984">
    <property type="component" value="Unassembled WGS sequence"/>
</dbReference>
<comment type="caution">
    <text evidence="1">The sequence shown here is derived from an EMBL/GenBank/DDBJ whole genome shotgun (WGS) entry which is preliminary data.</text>
</comment>